<keyword evidence="2" id="KW-1185">Reference proteome</keyword>
<gene>
    <name evidence="1" type="primary">Vigan.08G071600</name>
    <name evidence="1" type="ORF">VIGAN_08071600</name>
</gene>
<evidence type="ECO:0008006" key="3">
    <source>
        <dbReference type="Google" id="ProtNLM"/>
    </source>
</evidence>
<proteinExistence type="predicted"/>
<dbReference type="InterPro" id="IPR010417">
    <property type="entry name" value="Embryo-specific_ATS3"/>
</dbReference>
<organism evidence="1 2">
    <name type="scientific">Vigna angularis var. angularis</name>
    <dbReference type="NCBI Taxonomy" id="157739"/>
    <lineage>
        <taxon>Eukaryota</taxon>
        <taxon>Viridiplantae</taxon>
        <taxon>Streptophyta</taxon>
        <taxon>Embryophyta</taxon>
        <taxon>Tracheophyta</taxon>
        <taxon>Spermatophyta</taxon>
        <taxon>Magnoliopsida</taxon>
        <taxon>eudicotyledons</taxon>
        <taxon>Gunneridae</taxon>
        <taxon>Pentapetalae</taxon>
        <taxon>rosids</taxon>
        <taxon>fabids</taxon>
        <taxon>Fabales</taxon>
        <taxon>Fabaceae</taxon>
        <taxon>Papilionoideae</taxon>
        <taxon>50 kb inversion clade</taxon>
        <taxon>NPAAA clade</taxon>
        <taxon>indigoferoid/millettioid clade</taxon>
        <taxon>Phaseoleae</taxon>
        <taxon>Vigna</taxon>
    </lineage>
</organism>
<dbReference type="CDD" id="cd00113">
    <property type="entry name" value="PLAT"/>
    <property type="match status" value="1"/>
</dbReference>
<dbReference type="Pfam" id="PF06232">
    <property type="entry name" value="ATS3"/>
    <property type="match status" value="1"/>
</dbReference>
<protein>
    <recommendedName>
        <fullName evidence="3">Embryo-specific protein ATS3B</fullName>
    </recommendedName>
</protein>
<accession>A0A0S3SMT6</accession>
<dbReference type="PANTHER" id="PTHR31718">
    <property type="entry name" value="PLAT DOMAIN-CONTAINING PROTEIN"/>
    <property type="match status" value="1"/>
</dbReference>
<dbReference type="PANTHER" id="PTHR31718:SF32">
    <property type="entry name" value="EMBRYO-SPECIFIC PROTEIN ATS3B"/>
    <property type="match status" value="1"/>
</dbReference>
<dbReference type="InterPro" id="IPR036392">
    <property type="entry name" value="PLAT/LH2_dom_sf"/>
</dbReference>
<dbReference type="Gene3D" id="2.60.60.20">
    <property type="entry name" value="PLAT/LH2 domain"/>
    <property type="match status" value="1"/>
</dbReference>
<sequence length="250" mass="28282">MHARTSRTTTPDEHLLLRHHHAHDCDGYLPRRIYSLLFVNPRTISYYEALVKQRSLCGLQSKNMFKQVRLLLLFLASGFTLSVSESQSTSLLPHAADSFNVSYIQLKNAATCSYLVVISTSCSSPSYTRDQISIAFGDAYGNQIYIPRLDDPTSGTFESCSSDTFQITGPCAYQICYVYLYRHGSDGWRPESVKINSYNGRAVTFYYNTYIPGDTWYGFDLCSGASSSNQVSKQKWLIFMVLGFVLSFWS</sequence>
<dbReference type="OrthoDB" id="817978at2759"/>
<evidence type="ECO:0000313" key="1">
    <source>
        <dbReference type="EMBL" id="BAT94143.1"/>
    </source>
</evidence>
<dbReference type="EMBL" id="AP015041">
    <property type="protein sequence ID" value="BAT94143.1"/>
    <property type="molecule type" value="Genomic_DNA"/>
</dbReference>
<evidence type="ECO:0000313" key="2">
    <source>
        <dbReference type="Proteomes" id="UP000291084"/>
    </source>
</evidence>
<dbReference type="AlphaFoldDB" id="A0A0S3SMT6"/>
<reference evidence="1 2" key="1">
    <citation type="journal article" date="2015" name="Sci. Rep.">
        <title>The power of single molecule real-time sequencing technology in the de novo assembly of a eukaryotic genome.</title>
        <authorList>
            <person name="Sakai H."/>
            <person name="Naito K."/>
            <person name="Ogiso-Tanaka E."/>
            <person name="Takahashi Y."/>
            <person name="Iseki K."/>
            <person name="Muto C."/>
            <person name="Satou K."/>
            <person name="Teruya K."/>
            <person name="Shiroma A."/>
            <person name="Shimoji M."/>
            <person name="Hirano T."/>
            <person name="Itoh T."/>
            <person name="Kaga A."/>
            <person name="Tomooka N."/>
        </authorList>
    </citation>
    <scope>NUCLEOTIDE SEQUENCE [LARGE SCALE GENOMIC DNA]</scope>
    <source>
        <strain evidence="2">cv. Shumari</strain>
    </source>
</reference>
<name>A0A0S3SMT6_PHAAN</name>
<dbReference type="Proteomes" id="UP000291084">
    <property type="component" value="Chromosome 8"/>
</dbReference>
<dbReference type="SUPFAM" id="SSF49723">
    <property type="entry name" value="Lipase/lipooxygenase domain (PLAT/LH2 domain)"/>
    <property type="match status" value="1"/>
</dbReference>